<dbReference type="Proteomes" id="UP000662736">
    <property type="component" value="Chromosome"/>
</dbReference>
<proteinExistence type="predicted"/>
<dbReference type="AlphaFoldDB" id="A0A084EF34"/>
<evidence type="ECO:0000313" key="1">
    <source>
        <dbReference type="EMBL" id="QKY72726.1"/>
    </source>
</evidence>
<dbReference type="EMBL" id="CP121769">
    <property type="protein sequence ID" value="WGE10933.1"/>
    <property type="molecule type" value="Genomic_DNA"/>
</dbReference>
<accession>A0A084EF34</accession>
<dbReference type="GeneID" id="66619429"/>
<dbReference type="Proteomes" id="UP000509790">
    <property type="component" value="Chromosome"/>
</dbReference>
<reference evidence="1 4" key="1">
    <citation type="submission" date="2019-06" db="EMBL/GenBank/DDBJ databases">
        <title>Complete genome sequence of Haemophilus parasuis HPS412.</title>
        <authorList>
            <person name="Yang S."/>
            <person name="Huang C."/>
        </authorList>
    </citation>
    <scope>NUCLEOTIDE SEQUENCE [LARGE SCALE GENOMIC DNA]</scope>
    <source>
        <strain evidence="1 4">HPS412</strain>
    </source>
</reference>
<evidence type="ECO:0000313" key="4">
    <source>
        <dbReference type="Proteomes" id="UP000509790"/>
    </source>
</evidence>
<dbReference type="OrthoDB" id="8524550at2"/>
<dbReference type="Proteomes" id="UP001222296">
    <property type="component" value="Chromosome"/>
</dbReference>
<name>A0A084EF34_GLAPU</name>
<dbReference type="EMBL" id="CP071491">
    <property type="protein sequence ID" value="QSX16225.1"/>
    <property type="molecule type" value="Genomic_DNA"/>
</dbReference>
<organism evidence="1 4">
    <name type="scientific">Glaesserella parasuis</name>
    <name type="common">Haemophilus parasuis</name>
    <dbReference type="NCBI Taxonomy" id="738"/>
    <lineage>
        <taxon>Bacteria</taxon>
        <taxon>Pseudomonadati</taxon>
        <taxon>Pseudomonadota</taxon>
        <taxon>Gammaproteobacteria</taxon>
        <taxon>Pasteurellales</taxon>
        <taxon>Pasteurellaceae</taxon>
        <taxon>Glaesserella</taxon>
    </lineage>
</organism>
<reference evidence="3" key="3">
    <citation type="submission" date="2023-04" db="EMBL/GenBank/DDBJ databases">
        <title>Molecular characterization of the Integrative and Conjugative elements harboring multidrug-resistance gene from Glaesserella (Haemophilus) parasuis.</title>
        <authorList>
            <person name="Che Y."/>
            <person name="Zhou L."/>
        </authorList>
    </citation>
    <scope>NUCLEOTIDE SEQUENCE</scope>
    <source>
        <strain evidence="3">Z44</strain>
    </source>
</reference>
<dbReference type="RefSeq" id="WP_021112564.1">
    <property type="nucleotide sequence ID" value="NZ_CP041334.1"/>
</dbReference>
<dbReference type="InterPro" id="IPR014996">
    <property type="entry name" value="AcaB"/>
</dbReference>
<reference evidence="2" key="2">
    <citation type="submission" date="2021-03" db="EMBL/GenBank/DDBJ databases">
        <title>Characterization of a novel Integrative Conjugative Element in Glaesserella parasuis.</title>
        <authorList>
            <person name="Hu G."/>
            <person name="Sun H."/>
        </authorList>
    </citation>
    <scope>NUCLEOTIDE SEQUENCE</scope>
    <source>
        <strain evidence="2">GHP1807</strain>
    </source>
</reference>
<gene>
    <name evidence="1" type="ORF">FLK62_05325</name>
    <name evidence="2" type="ORF">J1G54_07470</name>
    <name evidence="3" type="ORF">QBL01_04995</name>
</gene>
<evidence type="ECO:0000313" key="2">
    <source>
        <dbReference type="EMBL" id="QSX16225.1"/>
    </source>
</evidence>
<evidence type="ECO:0000313" key="3">
    <source>
        <dbReference type="EMBL" id="WGE10933.1"/>
    </source>
</evidence>
<dbReference type="EMBL" id="CP041334">
    <property type="protein sequence ID" value="QKY72726.1"/>
    <property type="molecule type" value="Genomic_DNA"/>
</dbReference>
<sequence length="246" mass="27999">MTQEYNHELGALRSNITLTLHSQYATKMWLGRPIVREGDKIIKPQILSMPACLSILSQIQKDASNDDPYADWYLINFEDKVLQYTAEMKKLISDLVDIYADNIPEGIDISRCANISPVTYPIYVNSQLGYKLIYLLSEFDMLARSVMTASHIAIMTKDQAREWLETGAGLIRKCFGVVDNYKNSGITRQDARDNNVRYQEAIKRLRFELPTDILSGEKRAMFAPNIKNQQAGSELDDVTSDSEVME</sequence>
<protein>
    <submittedName>
        <fullName evidence="1">TIGR03761 family integrating conjugative element protein</fullName>
    </submittedName>
</protein>
<dbReference type="Pfam" id="PF08900">
    <property type="entry name" value="AcaB"/>
    <property type="match status" value="1"/>
</dbReference>
<dbReference type="NCBIfam" id="TIGR03761">
    <property type="entry name" value="ICE_PFL4669"/>
    <property type="match status" value="1"/>
</dbReference>